<evidence type="ECO:0000313" key="10">
    <source>
        <dbReference type="Proteomes" id="UP000248745"/>
    </source>
</evidence>
<evidence type="ECO:0000256" key="5">
    <source>
        <dbReference type="ARBA" id="ARBA00022741"/>
    </source>
</evidence>
<dbReference type="CDD" id="cd05403">
    <property type="entry name" value="NT_KNTase_like"/>
    <property type="match status" value="1"/>
</dbReference>
<dbReference type="GO" id="GO:0005524">
    <property type="term" value="F:ATP binding"/>
    <property type="evidence" value="ECO:0007669"/>
    <property type="project" value="UniProtKB-KW"/>
</dbReference>
<proteinExistence type="predicted"/>
<dbReference type="RefSeq" id="WP_110997719.1">
    <property type="nucleotide sequence ID" value="NZ_QKTW01000006.1"/>
</dbReference>
<evidence type="ECO:0000256" key="4">
    <source>
        <dbReference type="ARBA" id="ARBA00022723"/>
    </source>
</evidence>
<organism evidence="9 10">
    <name type="scientific">Taibaiella soli</name>
    <dbReference type="NCBI Taxonomy" id="1649169"/>
    <lineage>
        <taxon>Bacteria</taxon>
        <taxon>Pseudomonadati</taxon>
        <taxon>Bacteroidota</taxon>
        <taxon>Chitinophagia</taxon>
        <taxon>Chitinophagales</taxon>
        <taxon>Chitinophagaceae</taxon>
        <taxon>Taibaiella</taxon>
    </lineage>
</organism>
<keyword evidence="7" id="KW-0460">Magnesium</keyword>
<dbReference type="Proteomes" id="UP000248745">
    <property type="component" value="Unassembled WGS sequence"/>
</dbReference>
<comment type="caution">
    <text evidence="9">The sequence shown here is derived from an EMBL/GenBank/DDBJ whole genome shotgun (WGS) entry which is preliminary data.</text>
</comment>
<comment type="cofactor">
    <cofactor evidence="1">
        <name>Mg(2+)</name>
        <dbReference type="ChEBI" id="CHEBI:18420"/>
    </cofactor>
</comment>
<dbReference type="Pfam" id="PF18765">
    <property type="entry name" value="Polbeta"/>
    <property type="match status" value="1"/>
</dbReference>
<dbReference type="GO" id="GO:0016779">
    <property type="term" value="F:nucleotidyltransferase activity"/>
    <property type="evidence" value="ECO:0007669"/>
    <property type="project" value="UniProtKB-KW"/>
</dbReference>
<dbReference type="GO" id="GO:0046872">
    <property type="term" value="F:metal ion binding"/>
    <property type="evidence" value="ECO:0007669"/>
    <property type="project" value="UniProtKB-KW"/>
</dbReference>
<dbReference type="PANTHER" id="PTHR33571">
    <property type="entry name" value="SSL8005 PROTEIN"/>
    <property type="match status" value="1"/>
</dbReference>
<dbReference type="EMBL" id="QKTW01000006">
    <property type="protein sequence ID" value="PZF74303.1"/>
    <property type="molecule type" value="Genomic_DNA"/>
</dbReference>
<name>A0A2W2C2I4_9BACT</name>
<accession>A0A2W2C2I4</accession>
<dbReference type="PANTHER" id="PTHR33571:SF12">
    <property type="entry name" value="BSL3053 PROTEIN"/>
    <property type="match status" value="1"/>
</dbReference>
<dbReference type="InterPro" id="IPR043519">
    <property type="entry name" value="NT_sf"/>
</dbReference>
<keyword evidence="2" id="KW-0808">Transferase</keyword>
<evidence type="ECO:0000313" key="9">
    <source>
        <dbReference type="EMBL" id="PZF74303.1"/>
    </source>
</evidence>
<dbReference type="AlphaFoldDB" id="A0A2W2C2I4"/>
<sequence length="104" mass="12152">MVTEVSQNLDAIIALCQEMQLETLYLFGSAAREADYKAESDLDFLYRFKKDNSGFPLSGYDYFDLLFRLENITGKKVDLVAEEKISNRYFKERILNERIKLYAS</sequence>
<protein>
    <recommendedName>
        <fullName evidence="8">Polymerase beta nucleotidyltransferase domain-containing protein</fullName>
    </recommendedName>
</protein>
<dbReference type="InterPro" id="IPR041633">
    <property type="entry name" value="Polbeta"/>
</dbReference>
<keyword evidence="3" id="KW-0548">Nucleotidyltransferase</keyword>
<keyword evidence="6" id="KW-0067">ATP-binding</keyword>
<dbReference type="OrthoDB" id="9793933at2"/>
<dbReference type="InterPro" id="IPR052038">
    <property type="entry name" value="Type-VII_TA_antitoxin"/>
</dbReference>
<reference evidence="9 10" key="1">
    <citation type="submission" date="2018-06" db="EMBL/GenBank/DDBJ databases">
        <title>Mucibacter soli gen. nov., sp. nov., a new member of the family Chitinophagaceae producing mucin.</title>
        <authorList>
            <person name="Kim M.-K."/>
            <person name="Park S."/>
            <person name="Kim T.-S."/>
            <person name="Joung Y."/>
            <person name="Han J.-H."/>
            <person name="Kim S.B."/>
        </authorList>
    </citation>
    <scope>NUCLEOTIDE SEQUENCE [LARGE SCALE GENOMIC DNA]</scope>
    <source>
        <strain evidence="9 10">R1-15</strain>
    </source>
</reference>
<evidence type="ECO:0000256" key="7">
    <source>
        <dbReference type="ARBA" id="ARBA00022842"/>
    </source>
</evidence>
<evidence type="ECO:0000256" key="3">
    <source>
        <dbReference type="ARBA" id="ARBA00022695"/>
    </source>
</evidence>
<gene>
    <name evidence="9" type="ORF">DN068_04660</name>
</gene>
<evidence type="ECO:0000259" key="8">
    <source>
        <dbReference type="Pfam" id="PF18765"/>
    </source>
</evidence>
<evidence type="ECO:0000256" key="2">
    <source>
        <dbReference type="ARBA" id="ARBA00022679"/>
    </source>
</evidence>
<evidence type="ECO:0000256" key="1">
    <source>
        <dbReference type="ARBA" id="ARBA00001946"/>
    </source>
</evidence>
<dbReference type="Gene3D" id="3.30.460.10">
    <property type="entry name" value="Beta Polymerase, domain 2"/>
    <property type="match status" value="1"/>
</dbReference>
<keyword evidence="4" id="KW-0479">Metal-binding</keyword>
<keyword evidence="10" id="KW-1185">Reference proteome</keyword>
<feature type="domain" description="Polymerase beta nucleotidyltransferase" evidence="8">
    <location>
        <begin position="12"/>
        <end position="102"/>
    </location>
</feature>
<dbReference type="SUPFAM" id="SSF81301">
    <property type="entry name" value="Nucleotidyltransferase"/>
    <property type="match status" value="1"/>
</dbReference>
<keyword evidence="5" id="KW-0547">Nucleotide-binding</keyword>
<evidence type="ECO:0000256" key="6">
    <source>
        <dbReference type="ARBA" id="ARBA00022840"/>
    </source>
</evidence>